<evidence type="ECO:0000256" key="1">
    <source>
        <dbReference type="ARBA" id="ARBA00004191"/>
    </source>
</evidence>
<comment type="caution">
    <text evidence="7">The sequence shown here is derived from an EMBL/GenBank/DDBJ whole genome shotgun (WGS) entry which is preliminary data.</text>
</comment>
<dbReference type="SUPFAM" id="SSF52058">
    <property type="entry name" value="L domain-like"/>
    <property type="match status" value="2"/>
</dbReference>
<dbReference type="GO" id="GO:0009986">
    <property type="term" value="C:cell surface"/>
    <property type="evidence" value="ECO:0007669"/>
    <property type="project" value="TreeGrafter"/>
</dbReference>
<dbReference type="OrthoDB" id="536881at2759"/>
<feature type="chain" id="PRO_5034119844" evidence="6">
    <location>
        <begin position="22"/>
        <end position="390"/>
    </location>
</feature>
<name>A0A8H7BX47_9FUNG</name>
<keyword evidence="2" id="KW-0134">Cell wall</keyword>
<proteinExistence type="predicted"/>
<dbReference type="Proteomes" id="UP000605846">
    <property type="component" value="Unassembled WGS sequence"/>
</dbReference>
<dbReference type="GO" id="GO:0005886">
    <property type="term" value="C:plasma membrane"/>
    <property type="evidence" value="ECO:0007669"/>
    <property type="project" value="TreeGrafter"/>
</dbReference>
<dbReference type="EMBL" id="JABAYA010000024">
    <property type="protein sequence ID" value="KAF7729509.1"/>
    <property type="molecule type" value="Genomic_DNA"/>
</dbReference>
<protein>
    <submittedName>
        <fullName evidence="7">Uncharacterized protein</fullName>
    </submittedName>
</protein>
<dbReference type="PANTHER" id="PTHR31018">
    <property type="entry name" value="SPORULATION-SPECIFIC PROTEIN-RELATED"/>
    <property type="match status" value="1"/>
</dbReference>
<reference evidence="7" key="1">
    <citation type="submission" date="2020-01" db="EMBL/GenBank/DDBJ databases">
        <title>Genome Sequencing of Three Apophysomyces-Like Fungal Strains Confirms a Novel Fungal Genus in the Mucoromycota with divergent Burkholderia-like Endosymbiotic Bacteria.</title>
        <authorList>
            <person name="Stajich J.E."/>
            <person name="Macias A.M."/>
            <person name="Carter-House D."/>
            <person name="Lovett B."/>
            <person name="Kasson L.R."/>
            <person name="Berry K."/>
            <person name="Grigoriev I."/>
            <person name="Chang Y."/>
            <person name="Spatafora J."/>
            <person name="Kasson M.T."/>
        </authorList>
    </citation>
    <scope>NUCLEOTIDE SEQUENCE</scope>
    <source>
        <strain evidence="7">NRRL A-21654</strain>
    </source>
</reference>
<dbReference type="InterPro" id="IPR051648">
    <property type="entry name" value="CWI-Assembly_Regulator"/>
</dbReference>
<dbReference type="Gene3D" id="3.80.20.20">
    <property type="entry name" value="Receptor L-domain"/>
    <property type="match status" value="1"/>
</dbReference>
<evidence type="ECO:0000313" key="8">
    <source>
        <dbReference type="Proteomes" id="UP000605846"/>
    </source>
</evidence>
<comment type="subcellular location">
    <subcellularLocation>
        <location evidence="1">Secreted</location>
        <location evidence="1">Cell wall</location>
    </subcellularLocation>
</comment>
<evidence type="ECO:0000256" key="3">
    <source>
        <dbReference type="ARBA" id="ARBA00022525"/>
    </source>
</evidence>
<dbReference type="PANTHER" id="PTHR31018:SF3">
    <property type="entry name" value="RECEPTOR PROTEIN-TYROSINE KINASE"/>
    <property type="match status" value="1"/>
</dbReference>
<keyword evidence="4 6" id="KW-0732">Signal</keyword>
<dbReference type="AlphaFoldDB" id="A0A8H7BX47"/>
<evidence type="ECO:0000256" key="6">
    <source>
        <dbReference type="SAM" id="SignalP"/>
    </source>
</evidence>
<evidence type="ECO:0000256" key="5">
    <source>
        <dbReference type="ARBA" id="ARBA00023180"/>
    </source>
</evidence>
<dbReference type="GO" id="GO:0031505">
    <property type="term" value="P:fungal-type cell wall organization"/>
    <property type="evidence" value="ECO:0007669"/>
    <property type="project" value="TreeGrafter"/>
</dbReference>
<organism evidence="7 8">
    <name type="scientific">Apophysomyces ossiformis</name>
    <dbReference type="NCBI Taxonomy" id="679940"/>
    <lineage>
        <taxon>Eukaryota</taxon>
        <taxon>Fungi</taxon>
        <taxon>Fungi incertae sedis</taxon>
        <taxon>Mucoromycota</taxon>
        <taxon>Mucoromycotina</taxon>
        <taxon>Mucoromycetes</taxon>
        <taxon>Mucorales</taxon>
        <taxon>Mucorineae</taxon>
        <taxon>Mucoraceae</taxon>
        <taxon>Apophysomyces</taxon>
    </lineage>
</organism>
<evidence type="ECO:0000313" key="7">
    <source>
        <dbReference type="EMBL" id="KAF7729509.1"/>
    </source>
</evidence>
<evidence type="ECO:0000256" key="2">
    <source>
        <dbReference type="ARBA" id="ARBA00022512"/>
    </source>
</evidence>
<dbReference type="GO" id="GO:0009277">
    <property type="term" value="C:fungal-type cell wall"/>
    <property type="evidence" value="ECO:0007669"/>
    <property type="project" value="TreeGrafter"/>
</dbReference>
<feature type="signal peptide" evidence="6">
    <location>
        <begin position="1"/>
        <end position="21"/>
    </location>
</feature>
<evidence type="ECO:0000256" key="4">
    <source>
        <dbReference type="ARBA" id="ARBA00022729"/>
    </source>
</evidence>
<sequence>MLVHRLSVLISLLRLASYAAAGCVGDLKAASQADLDSIKLCKTYKGTISIENTGAADIKLDGIELLEGDLTVSDNSALTRLTMPALEAVNGAIKLQNNKLLNTLDMRKLAALRSFEISVHPALNLLSFPSGLSQADRLMVTDTTVTQINGLKLSSISDMVISNNIYLKSLAVGNLTQLKGSLTVTANSQALNLDFSSLLALNDGSFRNLAGIDFSNLNRISGDISFISNTFSSLSLPKLAEVAGTLTLSNNGQLSNLSMPQLRHLGGALSVGGNQRLEIIDAFPSLEEVDGTLDLTGGFDDVQLPHLNDVRGGLNVQTSSNRFLCDEMNKLKNGVIKGNSFVCKSGVAKPKSGLKGVGSEDSGAVAIRRADAWIIAWTASIMVYLAWCLM</sequence>
<accession>A0A8H7BX47</accession>
<keyword evidence="5" id="KW-0325">Glycoprotein</keyword>
<keyword evidence="8" id="KW-1185">Reference proteome</keyword>
<keyword evidence="3" id="KW-0964">Secreted</keyword>
<dbReference type="InterPro" id="IPR036941">
    <property type="entry name" value="Rcpt_L-dom_sf"/>
</dbReference>
<gene>
    <name evidence="7" type="ORF">EC973_004183</name>
</gene>